<feature type="compositionally biased region" description="Low complexity" evidence="1">
    <location>
        <begin position="57"/>
        <end position="72"/>
    </location>
</feature>
<dbReference type="EMBL" id="BKCP01000001">
    <property type="protein sequence ID" value="GER24625.1"/>
    <property type="molecule type" value="Genomic_DNA"/>
</dbReference>
<evidence type="ECO:0000313" key="3">
    <source>
        <dbReference type="Proteomes" id="UP000325081"/>
    </source>
</evidence>
<protein>
    <submittedName>
        <fullName evidence="2">E3 ubiquitin-protein ligase RNF135</fullName>
    </submittedName>
</protein>
<dbReference type="AlphaFoldDB" id="A0A5A7NVQ3"/>
<proteinExistence type="predicted"/>
<organism evidence="2 3">
    <name type="scientific">Striga asiatica</name>
    <name type="common">Asiatic witchweed</name>
    <name type="synonym">Buchnera asiatica</name>
    <dbReference type="NCBI Taxonomy" id="4170"/>
    <lineage>
        <taxon>Eukaryota</taxon>
        <taxon>Viridiplantae</taxon>
        <taxon>Streptophyta</taxon>
        <taxon>Embryophyta</taxon>
        <taxon>Tracheophyta</taxon>
        <taxon>Spermatophyta</taxon>
        <taxon>Magnoliopsida</taxon>
        <taxon>eudicotyledons</taxon>
        <taxon>Gunneridae</taxon>
        <taxon>Pentapetalae</taxon>
        <taxon>asterids</taxon>
        <taxon>lamiids</taxon>
        <taxon>Lamiales</taxon>
        <taxon>Orobanchaceae</taxon>
        <taxon>Buchnereae</taxon>
        <taxon>Striga</taxon>
    </lineage>
</organism>
<feature type="region of interest" description="Disordered" evidence="1">
    <location>
        <begin position="52"/>
        <end position="72"/>
    </location>
</feature>
<gene>
    <name evidence="2" type="ORF">STAS_00157</name>
</gene>
<sequence length="243" mass="27798">MAGSVRSCVLLSELGAGRLLKAEEDDRGILDEIQNERRLKDIRGLYDKMVKTYGKGSSPRRSTSLSRPTNTSCQPDLKRIFQLGLEPKHPREFHKQLVVAAELSVQSQLALNVSYRPSDFSLSLLHSADILNQCTTAATMRKDEMNGCWRLFGCHAMWAEGEHDSGEFDVAPEMINEMVKFFENHFTFRERLLLYHALISSYAGIHIPRFLAVWVALTTDILVKRNIVKKLEPLFSHFLNLFW</sequence>
<evidence type="ECO:0000256" key="1">
    <source>
        <dbReference type="SAM" id="MobiDB-lite"/>
    </source>
</evidence>
<dbReference type="Proteomes" id="UP000325081">
    <property type="component" value="Unassembled WGS sequence"/>
</dbReference>
<comment type="caution">
    <text evidence="2">The sequence shown here is derived from an EMBL/GenBank/DDBJ whole genome shotgun (WGS) entry which is preliminary data.</text>
</comment>
<reference evidence="3" key="1">
    <citation type="journal article" date="2019" name="Curr. Biol.">
        <title>Genome Sequence of Striga asiatica Provides Insight into the Evolution of Plant Parasitism.</title>
        <authorList>
            <person name="Yoshida S."/>
            <person name="Kim S."/>
            <person name="Wafula E.K."/>
            <person name="Tanskanen J."/>
            <person name="Kim Y.M."/>
            <person name="Honaas L."/>
            <person name="Yang Z."/>
            <person name="Spallek T."/>
            <person name="Conn C.E."/>
            <person name="Ichihashi Y."/>
            <person name="Cheong K."/>
            <person name="Cui S."/>
            <person name="Der J.P."/>
            <person name="Gundlach H."/>
            <person name="Jiao Y."/>
            <person name="Hori C."/>
            <person name="Ishida J.K."/>
            <person name="Kasahara H."/>
            <person name="Kiba T."/>
            <person name="Kim M.S."/>
            <person name="Koo N."/>
            <person name="Laohavisit A."/>
            <person name="Lee Y.H."/>
            <person name="Lumba S."/>
            <person name="McCourt P."/>
            <person name="Mortimer J.C."/>
            <person name="Mutuku J.M."/>
            <person name="Nomura T."/>
            <person name="Sasaki-Sekimoto Y."/>
            <person name="Seto Y."/>
            <person name="Wang Y."/>
            <person name="Wakatake T."/>
            <person name="Sakakibara H."/>
            <person name="Demura T."/>
            <person name="Yamaguchi S."/>
            <person name="Yoneyama K."/>
            <person name="Manabe R.I."/>
            <person name="Nelson D.C."/>
            <person name="Schulman A.H."/>
            <person name="Timko M.P."/>
            <person name="dePamphilis C.W."/>
            <person name="Choi D."/>
            <person name="Shirasu K."/>
        </authorList>
    </citation>
    <scope>NUCLEOTIDE SEQUENCE [LARGE SCALE GENOMIC DNA]</scope>
    <source>
        <strain evidence="3">cv. UVA1</strain>
    </source>
</reference>
<keyword evidence="3" id="KW-1185">Reference proteome</keyword>
<accession>A0A5A7NVQ3</accession>
<name>A0A5A7NVQ3_STRAF</name>
<evidence type="ECO:0000313" key="2">
    <source>
        <dbReference type="EMBL" id="GER24625.1"/>
    </source>
</evidence>